<keyword evidence="1" id="KW-0597">Phosphoprotein</keyword>
<reference evidence="6" key="1">
    <citation type="submission" date="2022-01" db="EMBL/GenBank/DDBJ databases">
        <title>Jiella avicenniae sp. nov., a novel endophytic bacterium isolated from bark of Avicennia marina.</title>
        <authorList>
            <person name="Tuo L."/>
        </authorList>
    </citation>
    <scope>NUCLEOTIDE SEQUENCE</scope>
    <source>
        <strain evidence="6">CBK1P-4</strain>
    </source>
</reference>
<evidence type="ECO:0000313" key="7">
    <source>
        <dbReference type="Proteomes" id="UP001139035"/>
    </source>
</evidence>
<proteinExistence type="predicted"/>
<protein>
    <submittedName>
        <fullName evidence="6">DUF86 domain-containing protein</fullName>
    </submittedName>
</protein>
<gene>
    <name evidence="6" type="ORF">LZD57_17245</name>
</gene>
<dbReference type="Proteomes" id="UP001139035">
    <property type="component" value="Unassembled WGS sequence"/>
</dbReference>
<evidence type="ECO:0000256" key="1">
    <source>
        <dbReference type="ARBA" id="ARBA00022553"/>
    </source>
</evidence>
<keyword evidence="4" id="KW-0547">Nucleotide-binding</keyword>
<evidence type="ECO:0000256" key="2">
    <source>
        <dbReference type="ARBA" id="ARBA00022649"/>
    </source>
</evidence>
<dbReference type="GO" id="GO:0004540">
    <property type="term" value="F:RNA nuclease activity"/>
    <property type="evidence" value="ECO:0007669"/>
    <property type="project" value="InterPro"/>
</dbReference>
<dbReference type="InterPro" id="IPR008201">
    <property type="entry name" value="HepT-like"/>
</dbReference>
<dbReference type="PANTHER" id="PTHR34139:SF1">
    <property type="entry name" value="RNASE MJ1380-RELATED"/>
    <property type="match status" value="1"/>
</dbReference>
<dbReference type="GO" id="GO:0000166">
    <property type="term" value="F:nucleotide binding"/>
    <property type="evidence" value="ECO:0007669"/>
    <property type="project" value="UniProtKB-KW"/>
</dbReference>
<dbReference type="AlphaFoldDB" id="A0A9X1P5T5"/>
<evidence type="ECO:0000256" key="4">
    <source>
        <dbReference type="ARBA" id="ARBA00022741"/>
    </source>
</evidence>
<keyword evidence="2" id="KW-1277">Toxin-antitoxin system</keyword>
<name>A0A9X1P5T5_9HYPH</name>
<evidence type="ECO:0000313" key="6">
    <source>
        <dbReference type="EMBL" id="MCE7029736.1"/>
    </source>
</evidence>
<keyword evidence="5" id="KW-0378">Hydrolase</keyword>
<dbReference type="GO" id="GO:0110001">
    <property type="term" value="C:toxin-antitoxin complex"/>
    <property type="evidence" value="ECO:0007669"/>
    <property type="project" value="InterPro"/>
</dbReference>
<accession>A0A9X1P5T5</accession>
<evidence type="ECO:0000256" key="3">
    <source>
        <dbReference type="ARBA" id="ARBA00022722"/>
    </source>
</evidence>
<dbReference type="GO" id="GO:0016787">
    <property type="term" value="F:hydrolase activity"/>
    <property type="evidence" value="ECO:0007669"/>
    <property type="project" value="UniProtKB-KW"/>
</dbReference>
<keyword evidence="7" id="KW-1185">Reference proteome</keyword>
<sequence>MTSAKDPRVRLQHILENIDGILSHTDGLTFETILGDFVLIRAVERSIQIISEAAKELPADLRSREPDVPWQGIIGIGNFLRHEYYRINHNDIRSILVVHLPALRPAVIRLMARLDGEATP</sequence>
<dbReference type="Pfam" id="PF01934">
    <property type="entry name" value="HepT-like"/>
    <property type="match status" value="1"/>
</dbReference>
<dbReference type="PANTHER" id="PTHR34139">
    <property type="entry name" value="UPF0331 PROTEIN MJ0127"/>
    <property type="match status" value="1"/>
</dbReference>
<evidence type="ECO:0000256" key="5">
    <source>
        <dbReference type="ARBA" id="ARBA00022801"/>
    </source>
</evidence>
<dbReference type="InterPro" id="IPR051813">
    <property type="entry name" value="HepT_RNase_toxin"/>
</dbReference>
<dbReference type="EMBL" id="JAJUWU010000018">
    <property type="protein sequence ID" value="MCE7029736.1"/>
    <property type="molecule type" value="Genomic_DNA"/>
</dbReference>
<comment type="caution">
    <text evidence="6">The sequence shown here is derived from an EMBL/GenBank/DDBJ whole genome shotgun (WGS) entry which is preliminary data.</text>
</comment>
<dbReference type="RefSeq" id="WP_233720730.1">
    <property type="nucleotide sequence ID" value="NZ_JAJUWU010000018.1"/>
</dbReference>
<organism evidence="6 7">
    <name type="scientific">Jiella avicenniae</name>
    <dbReference type="NCBI Taxonomy" id="2907202"/>
    <lineage>
        <taxon>Bacteria</taxon>
        <taxon>Pseudomonadati</taxon>
        <taxon>Pseudomonadota</taxon>
        <taxon>Alphaproteobacteria</taxon>
        <taxon>Hyphomicrobiales</taxon>
        <taxon>Aurantimonadaceae</taxon>
        <taxon>Jiella</taxon>
    </lineage>
</organism>
<keyword evidence="3" id="KW-0540">Nuclease</keyword>